<dbReference type="eggNOG" id="KOG4754">
    <property type="taxonomic scope" value="Eukaryota"/>
</dbReference>
<comment type="caution">
    <text evidence="2">The sequence shown here is derived from an EMBL/GenBank/DDBJ whole genome shotgun (WGS) entry which is preliminary data.</text>
</comment>
<dbReference type="PANTHER" id="PTHR48100">
    <property type="entry name" value="BROAD-SPECIFICITY PHOSPHATASE YOR283W-RELATED"/>
    <property type="match status" value="1"/>
</dbReference>
<feature type="region of interest" description="Disordered" evidence="1">
    <location>
        <begin position="434"/>
        <end position="454"/>
    </location>
</feature>
<dbReference type="AlphaFoldDB" id="K0SES9"/>
<name>K0SES9_THAOC</name>
<dbReference type="Proteomes" id="UP000266841">
    <property type="component" value="Unassembled WGS sequence"/>
</dbReference>
<dbReference type="SUPFAM" id="SSF53254">
    <property type="entry name" value="Phosphoglycerate mutase-like"/>
    <property type="match status" value="1"/>
</dbReference>
<evidence type="ECO:0000256" key="1">
    <source>
        <dbReference type="SAM" id="MobiDB-lite"/>
    </source>
</evidence>
<reference evidence="2 3" key="1">
    <citation type="journal article" date="2012" name="Genome Biol.">
        <title>Genome and low-iron response of an oceanic diatom adapted to chronic iron limitation.</title>
        <authorList>
            <person name="Lommer M."/>
            <person name="Specht M."/>
            <person name="Roy A.S."/>
            <person name="Kraemer L."/>
            <person name="Andreson R."/>
            <person name="Gutowska M.A."/>
            <person name="Wolf J."/>
            <person name="Bergner S.V."/>
            <person name="Schilhabel M.B."/>
            <person name="Klostermeier U.C."/>
            <person name="Beiko R.G."/>
            <person name="Rosenstiel P."/>
            <person name="Hippler M."/>
            <person name="Laroche J."/>
        </authorList>
    </citation>
    <scope>NUCLEOTIDE SEQUENCE [LARGE SCALE GENOMIC DNA]</scope>
    <source>
        <strain evidence="2 3">CCMP1005</strain>
    </source>
</reference>
<dbReference type="SMART" id="SM00855">
    <property type="entry name" value="PGAM"/>
    <property type="match status" value="1"/>
</dbReference>
<evidence type="ECO:0000313" key="3">
    <source>
        <dbReference type="Proteomes" id="UP000266841"/>
    </source>
</evidence>
<dbReference type="CDD" id="cd07067">
    <property type="entry name" value="HP_PGM_like"/>
    <property type="match status" value="1"/>
</dbReference>
<protein>
    <recommendedName>
        <fullName evidence="4">Phosphoglycerate mutase-like protein</fullName>
    </recommendedName>
</protein>
<proteinExistence type="predicted"/>
<evidence type="ECO:0008006" key="4">
    <source>
        <dbReference type="Google" id="ProtNLM"/>
    </source>
</evidence>
<dbReference type="GO" id="GO:0005829">
    <property type="term" value="C:cytosol"/>
    <property type="evidence" value="ECO:0007669"/>
    <property type="project" value="TreeGrafter"/>
</dbReference>
<dbReference type="EMBL" id="AGNL01018211">
    <property type="protein sequence ID" value="EJK63499.1"/>
    <property type="molecule type" value="Genomic_DNA"/>
</dbReference>
<gene>
    <name evidence="2" type="ORF">THAOC_15836</name>
</gene>
<dbReference type="InterPro" id="IPR013078">
    <property type="entry name" value="His_Pase_superF_clade-1"/>
</dbReference>
<keyword evidence="3" id="KW-1185">Reference proteome</keyword>
<sequence length="454" mass="50874">MFNNAVYRRLPHDLEAREYMFKRPLMQKMAELNRIEWGGGIDEKLPFKGSEIYNLADEIATLVLGGKDPASYAAAQMLLFARGTQVVRRVAWRIVYRIDLRLEILDDDSCIVPLYRGTVAVQCNSSSSGLSFDDTREKMATNFLGMKKSSSSGGLHAMEGDGFEYSLGPPESGFSMFLADRTKKVHFIRHAEGYHNVATKETGSNECLVPKPGEKAADLDLYDARLTGKGIAQAEALRAHLATRPSGSRSFTAFDLVVVSPLTRTCETALHVFGEPRSPGKPAFLDQVDAPVNSPEYAAGVKISPPRFLVREECRERWGHYCCDGRRPIREIAKEFPNFDFSEVIHDEDVFYSDERESDEHCCDRAVKFLEWLNSRPEKCIAVVTHSSFLRHLFGQFGESLHNDDRDHLQRLAGNCELRSIVLCSHGNKDGKHIDPLMPPPAAPSTIRMSSIVN</sequence>
<dbReference type="Gene3D" id="3.40.50.1240">
    <property type="entry name" value="Phosphoglycerate mutase-like"/>
    <property type="match status" value="1"/>
</dbReference>
<dbReference type="GO" id="GO:0016791">
    <property type="term" value="F:phosphatase activity"/>
    <property type="evidence" value="ECO:0007669"/>
    <property type="project" value="TreeGrafter"/>
</dbReference>
<dbReference type="InterPro" id="IPR029033">
    <property type="entry name" value="His_PPase_superfam"/>
</dbReference>
<dbReference type="PANTHER" id="PTHR48100:SF44">
    <property type="entry name" value="PHOSPHATASE C1620.13-RELATED"/>
    <property type="match status" value="1"/>
</dbReference>
<dbReference type="InterPro" id="IPR050275">
    <property type="entry name" value="PGM_Phosphatase"/>
</dbReference>
<accession>K0SES9</accession>
<organism evidence="2 3">
    <name type="scientific">Thalassiosira oceanica</name>
    <name type="common">Marine diatom</name>
    <dbReference type="NCBI Taxonomy" id="159749"/>
    <lineage>
        <taxon>Eukaryota</taxon>
        <taxon>Sar</taxon>
        <taxon>Stramenopiles</taxon>
        <taxon>Ochrophyta</taxon>
        <taxon>Bacillariophyta</taxon>
        <taxon>Coscinodiscophyceae</taxon>
        <taxon>Thalassiosirophycidae</taxon>
        <taxon>Thalassiosirales</taxon>
        <taxon>Thalassiosiraceae</taxon>
        <taxon>Thalassiosira</taxon>
    </lineage>
</organism>
<dbReference type="OrthoDB" id="496981at2759"/>
<evidence type="ECO:0000313" key="2">
    <source>
        <dbReference type="EMBL" id="EJK63499.1"/>
    </source>
</evidence>